<protein>
    <submittedName>
        <fullName evidence="1">Putative nucleoprotein</fullName>
    </submittedName>
</protein>
<organism evidence="1">
    <name type="scientific">Shayang ascaridia galli virus 2</name>
    <dbReference type="NCBI Taxonomy" id="1923460"/>
    <lineage>
        <taxon>Viruses</taxon>
        <taxon>Riboviria</taxon>
        <taxon>Orthornavirae</taxon>
        <taxon>Negarnaviricota</taxon>
        <taxon>Haploviricotina</taxon>
        <taxon>Monjiviricetes</taxon>
        <taxon>Mononegavirales</taxon>
        <taxon>Rhabdoviridae</taxon>
        <taxon>Deltarhabdovirinae</taxon>
        <taxon>Betanemrhavirus</taxon>
        <taxon>Betanemrhavirus shayang</taxon>
    </lineage>
</organism>
<reference evidence="1" key="1">
    <citation type="journal article" date="2016" name="Nature">
        <title>Redefining the invertebrate RNA virosphere.</title>
        <authorList>
            <person name="Shi M."/>
            <person name="Lin X.D."/>
            <person name="Tian J.H."/>
            <person name="Chen L.J."/>
            <person name="Chen X."/>
            <person name="Li C.X."/>
            <person name="Qin X.C."/>
            <person name="Li J."/>
            <person name="Cao J.P."/>
            <person name="Eden J.S."/>
            <person name="Buchmann J."/>
            <person name="Wang W."/>
            <person name="Xu J."/>
            <person name="Holmes E.C."/>
            <person name="Zhang Y.Z."/>
        </authorList>
    </citation>
    <scope>NUCLEOTIDE SEQUENCE [LARGE SCALE GENOMIC DNA]</scope>
    <source>
        <strain evidence="1">SYJFC48550</strain>
    </source>
</reference>
<evidence type="ECO:0000313" key="1">
    <source>
        <dbReference type="EMBL" id="APG78773.1"/>
    </source>
</evidence>
<dbReference type="OrthoDB" id="33481at10239"/>
<dbReference type="RefSeq" id="YP_009337630.1">
    <property type="nucleotide sequence ID" value="NC_033182.1"/>
</dbReference>
<dbReference type="GO" id="GO:0019013">
    <property type="term" value="C:viral nucleocapsid"/>
    <property type="evidence" value="ECO:0007669"/>
    <property type="project" value="UniProtKB-KW"/>
</dbReference>
<sequence>MNARNAGAQEVHGGRNDTPSDVIAQIATQTKYTLHGVGMASTENKRWTDDEIDKIPVNPVKHLDDERNLALFTAWLGELATNPKDPDAFFQNTIYIALQLRSPRDHTYVFEAEPTPGPSNRPSYRTSLVGDDKIDVAHLITPVLAAFMLRCVYRSQFEPSTKSTQFNTQACRLYGIVPTSHPAPTINALAAEVIRSKGVAGSIEMNSVLVRYLKAAVADEGGPVSGICDYSILLHSKWNGMAVVGRLYQVCLAYNKTPEFFLIAGCFFATAKIIRQVEEFMDRTLLSANPQRYVPWARALSNAYETELSNQNTMLVIMLWSFLIEPSGTEGVWTSNMFRNIAPGAKMVAKYLAALILKVIESIDTATNATMNPIISGSSIATPMTHDEVNSFMNSYAQTHHNQLLSGITPRFEAINFIQPPHNL</sequence>
<dbReference type="KEGG" id="vg:30855205"/>
<keyword evidence="1" id="KW-0946">Virion</keyword>
<proteinExistence type="predicted"/>
<dbReference type="EMBL" id="KX884440">
    <property type="protein sequence ID" value="APG78773.1"/>
    <property type="molecule type" value="Genomic_RNA"/>
</dbReference>
<accession>A0A1L3KN28</accession>
<keyword evidence="1" id="KW-0543">Viral nucleoprotein</keyword>
<dbReference type="GeneID" id="30855205"/>
<dbReference type="Proteomes" id="UP000202358">
    <property type="component" value="Segment"/>
</dbReference>
<name>A0A1L3KN28_9RHAB</name>